<keyword evidence="1" id="KW-0812">Transmembrane</keyword>
<feature type="transmembrane region" description="Helical" evidence="1">
    <location>
        <begin position="85"/>
        <end position="104"/>
    </location>
</feature>
<feature type="chain" id="PRO_5013708688" evidence="2">
    <location>
        <begin position="23"/>
        <end position="107"/>
    </location>
</feature>
<accession>A0A2H0N702</accession>
<reference evidence="3 4" key="1">
    <citation type="submission" date="2017-09" db="EMBL/GenBank/DDBJ databases">
        <title>Depth-based differentiation of microbial function through sediment-hosted aquifers and enrichment of novel symbionts in the deep terrestrial subsurface.</title>
        <authorList>
            <person name="Probst A.J."/>
            <person name="Ladd B."/>
            <person name="Jarett J.K."/>
            <person name="Geller-Mcgrath D.E."/>
            <person name="Sieber C.M."/>
            <person name="Emerson J.B."/>
            <person name="Anantharaman K."/>
            <person name="Thomas B.C."/>
            <person name="Malmstrom R."/>
            <person name="Stieglmeier M."/>
            <person name="Klingl A."/>
            <person name="Woyke T."/>
            <person name="Ryan C.M."/>
            <person name="Banfield J.F."/>
        </authorList>
    </citation>
    <scope>NUCLEOTIDE SEQUENCE [LARGE SCALE GENOMIC DNA]</scope>
    <source>
        <strain evidence="3">CG11_big_fil_rev_8_21_14_0_20_35_14</strain>
    </source>
</reference>
<name>A0A2H0N702_9BACT</name>
<proteinExistence type="predicted"/>
<comment type="caution">
    <text evidence="3">The sequence shown here is derived from an EMBL/GenBank/DDBJ whole genome shotgun (WGS) entry which is preliminary data.</text>
</comment>
<keyword evidence="1" id="KW-0472">Membrane</keyword>
<dbReference type="AlphaFoldDB" id="A0A2H0N702"/>
<evidence type="ECO:0000256" key="1">
    <source>
        <dbReference type="SAM" id="Phobius"/>
    </source>
</evidence>
<feature type="signal peptide" evidence="2">
    <location>
        <begin position="1"/>
        <end position="22"/>
    </location>
</feature>
<evidence type="ECO:0000256" key="2">
    <source>
        <dbReference type="SAM" id="SignalP"/>
    </source>
</evidence>
<gene>
    <name evidence="3" type="ORF">COV57_03095</name>
</gene>
<organism evidence="3 4">
    <name type="scientific">Candidatus Liptonbacteria bacterium CG11_big_fil_rev_8_21_14_0_20_35_14</name>
    <dbReference type="NCBI Taxonomy" id="1974634"/>
    <lineage>
        <taxon>Bacteria</taxon>
        <taxon>Candidatus Liptoniibacteriota</taxon>
    </lineage>
</organism>
<keyword evidence="1" id="KW-1133">Transmembrane helix</keyword>
<protein>
    <submittedName>
        <fullName evidence="3">Uncharacterized protein</fullName>
    </submittedName>
</protein>
<dbReference type="Proteomes" id="UP000229893">
    <property type="component" value="Unassembled WGS sequence"/>
</dbReference>
<evidence type="ECO:0000313" key="4">
    <source>
        <dbReference type="Proteomes" id="UP000229893"/>
    </source>
</evidence>
<dbReference type="EMBL" id="PCWO01000045">
    <property type="protein sequence ID" value="PIR04682.1"/>
    <property type="molecule type" value="Genomic_DNA"/>
</dbReference>
<sequence>MEVNMKLTALPVILYHFSTANAQDCSKTGVPCIPEPKGMLEDNEKAKAGVSTINWIVGAIVIAVIIGLGIKAAGQLEDNKYKEAVGPLLGIIVVATVSGIVIWAQKG</sequence>
<feature type="transmembrane region" description="Helical" evidence="1">
    <location>
        <begin position="53"/>
        <end position="73"/>
    </location>
</feature>
<evidence type="ECO:0000313" key="3">
    <source>
        <dbReference type="EMBL" id="PIR04682.1"/>
    </source>
</evidence>
<keyword evidence="2" id="KW-0732">Signal</keyword>